<dbReference type="CDD" id="cd08927">
    <property type="entry name" value="Hb-alpha-like"/>
    <property type="match status" value="1"/>
</dbReference>
<dbReference type="FunFam" id="1.10.490.10:FF:000002">
    <property type="entry name" value="Hemoglobin subunit alpha"/>
    <property type="match status" value="2"/>
</dbReference>
<dbReference type="Gene3D" id="1.10.490.10">
    <property type="entry name" value="Globins"/>
    <property type="match status" value="2"/>
</dbReference>
<dbReference type="InterPro" id="IPR000971">
    <property type="entry name" value="Globin"/>
</dbReference>
<dbReference type="GO" id="GO:0004601">
    <property type="term" value="F:peroxidase activity"/>
    <property type="evidence" value="ECO:0007669"/>
    <property type="project" value="TreeGrafter"/>
</dbReference>
<dbReference type="InterPro" id="IPR009050">
    <property type="entry name" value="Globin-like_sf"/>
</dbReference>
<keyword evidence="4 7" id="KW-0561">Oxygen transport</keyword>
<feature type="domain" description="Globin" evidence="8">
    <location>
        <begin position="2"/>
        <end position="121"/>
    </location>
</feature>
<dbReference type="GO" id="GO:0005506">
    <property type="term" value="F:iron ion binding"/>
    <property type="evidence" value="ECO:0007669"/>
    <property type="project" value="InterPro"/>
</dbReference>
<dbReference type="InterPro" id="IPR002338">
    <property type="entry name" value="Hemoglobin_a-typ"/>
</dbReference>
<dbReference type="AlphaFoldDB" id="A0AAD1VND9"/>
<dbReference type="InterPro" id="IPR050056">
    <property type="entry name" value="Hemoglobin_oxygen_transport"/>
</dbReference>
<evidence type="ECO:0000256" key="5">
    <source>
        <dbReference type="ARBA" id="ARBA00022723"/>
    </source>
</evidence>
<name>A0AAD1VND9_PELCU</name>
<dbReference type="SUPFAM" id="SSF46458">
    <property type="entry name" value="Globin-like"/>
    <property type="match status" value="2"/>
</dbReference>
<evidence type="ECO:0000259" key="8">
    <source>
        <dbReference type="PROSITE" id="PS01033"/>
    </source>
</evidence>
<evidence type="ECO:0000256" key="3">
    <source>
        <dbReference type="ARBA" id="ARBA00022617"/>
    </source>
</evidence>
<proteinExistence type="inferred from homology"/>
<protein>
    <submittedName>
        <fullName evidence="9">Hemoglobin subunit alpha-5-like</fullName>
    </submittedName>
</protein>
<evidence type="ECO:0000256" key="1">
    <source>
        <dbReference type="ARBA" id="ARBA00008705"/>
    </source>
</evidence>
<dbReference type="GO" id="GO:0043177">
    <property type="term" value="F:organic acid binding"/>
    <property type="evidence" value="ECO:0007669"/>
    <property type="project" value="TreeGrafter"/>
</dbReference>
<dbReference type="PANTHER" id="PTHR11442:SF41">
    <property type="entry name" value="HEMOGLOBIN SUBUNIT ZETA"/>
    <property type="match status" value="1"/>
</dbReference>
<evidence type="ECO:0000256" key="4">
    <source>
        <dbReference type="ARBA" id="ARBA00022621"/>
    </source>
</evidence>
<dbReference type="PANTHER" id="PTHR11442">
    <property type="entry name" value="HEMOGLOBIN FAMILY MEMBER"/>
    <property type="match status" value="1"/>
</dbReference>
<dbReference type="GO" id="GO:0005344">
    <property type="term" value="F:oxygen carrier activity"/>
    <property type="evidence" value="ECO:0007669"/>
    <property type="project" value="UniProtKB-KW"/>
</dbReference>
<feature type="domain" description="Globin" evidence="8">
    <location>
        <begin position="137"/>
        <end position="277"/>
    </location>
</feature>
<dbReference type="PROSITE" id="PS01033">
    <property type="entry name" value="GLOBIN"/>
    <property type="match status" value="2"/>
</dbReference>
<organism evidence="9 10">
    <name type="scientific">Pelobates cultripes</name>
    <name type="common">Western spadefoot toad</name>
    <dbReference type="NCBI Taxonomy" id="61616"/>
    <lineage>
        <taxon>Eukaryota</taxon>
        <taxon>Metazoa</taxon>
        <taxon>Chordata</taxon>
        <taxon>Craniata</taxon>
        <taxon>Vertebrata</taxon>
        <taxon>Euteleostomi</taxon>
        <taxon>Amphibia</taxon>
        <taxon>Batrachia</taxon>
        <taxon>Anura</taxon>
        <taxon>Pelobatoidea</taxon>
        <taxon>Pelobatidae</taxon>
        <taxon>Pelobates</taxon>
    </lineage>
</organism>
<evidence type="ECO:0000313" key="10">
    <source>
        <dbReference type="Proteomes" id="UP001295444"/>
    </source>
</evidence>
<dbReference type="GO" id="GO:0072562">
    <property type="term" value="C:blood microparticle"/>
    <property type="evidence" value="ECO:0007669"/>
    <property type="project" value="TreeGrafter"/>
</dbReference>
<dbReference type="InterPro" id="IPR002339">
    <property type="entry name" value="Hemoglobin_pi"/>
</dbReference>
<dbReference type="PRINTS" id="PR00815">
    <property type="entry name" value="PIHAEM"/>
</dbReference>
<dbReference type="EMBL" id="OW240912">
    <property type="protein sequence ID" value="CAH2224357.1"/>
    <property type="molecule type" value="Genomic_DNA"/>
</dbReference>
<dbReference type="GO" id="GO:0042744">
    <property type="term" value="P:hydrogen peroxide catabolic process"/>
    <property type="evidence" value="ECO:0007669"/>
    <property type="project" value="TreeGrafter"/>
</dbReference>
<evidence type="ECO:0000256" key="6">
    <source>
        <dbReference type="ARBA" id="ARBA00023004"/>
    </source>
</evidence>
<keyword evidence="2 7" id="KW-0813">Transport</keyword>
<accession>A0AAD1VND9</accession>
<keyword evidence="10" id="KW-1185">Reference proteome</keyword>
<gene>
    <name evidence="9" type="ORF">PECUL_23A033189</name>
</gene>
<dbReference type="GO" id="GO:0031838">
    <property type="term" value="C:haptoglobin-hemoglobin complex"/>
    <property type="evidence" value="ECO:0007669"/>
    <property type="project" value="TreeGrafter"/>
</dbReference>
<evidence type="ECO:0000256" key="7">
    <source>
        <dbReference type="RuleBase" id="RU000356"/>
    </source>
</evidence>
<dbReference type="GO" id="GO:0020037">
    <property type="term" value="F:heme binding"/>
    <property type="evidence" value="ECO:0007669"/>
    <property type="project" value="InterPro"/>
</dbReference>
<dbReference type="GO" id="GO:0031720">
    <property type="term" value="F:haptoglobin binding"/>
    <property type="evidence" value="ECO:0007669"/>
    <property type="project" value="TreeGrafter"/>
</dbReference>
<evidence type="ECO:0000313" key="9">
    <source>
        <dbReference type="EMBL" id="CAH2224357.1"/>
    </source>
</evidence>
<dbReference type="GO" id="GO:0005833">
    <property type="term" value="C:hemoglobin complex"/>
    <property type="evidence" value="ECO:0007669"/>
    <property type="project" value="InterPro"/>
</dbReference>
<evidence type="ECO:0000256" key="2">
    <source>
        <dbReference type="ARBA" id="ARBA00022448"/>
    </source>
</evidence>
<reference evidence="9" key="1">
    <citation type="submission" date="2022-03" db="EMBL/GenBank/DDBJ databases">
        <authorList>
            <person name="Alioto T."/>
            <person name="Alioto T."/>
            <person name="Gomez Garrido J."/>
        </authorList>
    </citation>
    <scope>NUCLEOTIDE SEQUENCE</scope>
</reference>
<keyword evidence="6" id="KW-0408">Iron</keyword>
<sequence length="277" mass="29729">MTFSDAEKAAIVSIWGKVAGHTDELGAEALERLFLSYPQTKTYFSHFNLSHGSQDLRSHGGKVLNAIGSAASHLDDLSGALSTLSDLHAYQLRVDPGNFRLLSHSIQVTLGSRHGTGTAEMGETQPTKCRAVRGVSTSKDAEKAAIVSIWGKVAGHTDELGAEALERLFLSYPQTKTYFSHFNLSHGSQDLRSHGGKVLNAIGSAASHLDDLSGALSTLSDLHAYQLRVDPGNFRLLSHSIQVTLAAHFGAEFTPTAQSAWDKFLAAVSAVLVSKYR</sequence>
<dbReference type="InterPro" id="IPR012292">
    <property type="entry name" value="Globin/Proto"/>
</dbReference>
<comment type="similarity">
    <text evidence="1 7">Belongs to the globin family.</text>
</comment>
<dbReference type="Proteomes" id="UP001295444">
    <property type="component" value="Chromosome 01"/>
</dbReference>
<keyword evidence="5" id="KW-0479">Metal-binding</keyword>
<dbReference type="PRINTS" id="PR00612">
    <property type="entry name" value="ALPHAHAEM"/>
</dbReference>
<dbReference type="Pfam" id="PF00042">
    <property type="entry name" value="Globin"/>
    <property type="match status" value="2"/>
</dbReference>
<dbReference type="GO" id="GO:0019825">
    <property type="term" value="F:oxygen binding"/>
    <property type="evidence" value="ECO:0007669"/>
    <property type="project" value="InterPro"/>
</dbReference>
<keyword evidence="3 7" id="KW-0349">Heme</keyword>